<keyword evidence="3" id="KW-1185">Reference proteome</keyword>
<gene>
    <name evidence="2" type="ORF">SAMN05421793_11032</name>
</gene>
<feature type="transmembrane region" description="Helical" evidence="1">
    <location>
        <begin position="119"/>
        <end position="138"/>
    </location>
</feature>
<accession>A0A1H6J0C5</accession>
<dbReference type="Proteomes" id="UP000198555">
    <property type="component" value="Unassembled WGS sequence"/>
</dbReference>
<evidence type="ECO:0000256" key="1">
    <source>
        <dbReference type="SAM" id="Phobius"/>
    </source>
</evidence>
<dbReference type="EMBL" id="FNWX01000010">
    <property type="protein sequence ID" value="SEH53546.1"/>
    <property type="molecule type" value="Genomic_DNA"/>
</dbReference>
<protein>
    <submittedName>
        <fullName evidence="2">Uncharacterized protein</fullName>
    </submittedName>
</protein>
<keyword evidence="1" id="KW-1133">Transmembrane helix</keyword>
<keyword evidence="1" id="KW-0472">Membrane</keyword>
<evidence type="ECO:0000313" key="2">
    <source>
        <dbReference type="EMBL" id="SEH53546.1"/>
    </source>
</evidence>
<feature type="transmembrane region" description="Helical" evidence="1">
    <location>
        <begin position="55"/>
        <end position="73"/>
    </location>
</feature>
<dbReference type="RefSeq" id="WP_143036756.1">
    <property type="nucleotide sequence ID" value="NZ_FNWX01000010.1"/>
</dbReference>
<name>A0A1H6J0C5_9FLAO</name>
<feature type="transmembrane region" description="Helical" evidence="1">
    <location>
        <begin position="32"/>
        <end position="50"/>
    </location>
</feature>
<keyword evidence="1" id="KW-0812">Transmembrane</keyword>
<reference evidence="3" key="1">
    <citation type="submission" date="2016-10" db="EMBL/GenBank/DDBJ databases">
        <authorList>
            <person name="Varghese N."/>
            <person name="Submissions S."/>
        </authorList>
    </citation>
    <scope>NUCLEOTIDE SEQUENCE [LARGE SCALE GENOMIC DNA]</scope>
    <source>
        <strain evidence="3">DSM 19326</strain>
    </source>
</reference>
<dbReference type="AlphaFoldDB" id="A0A1H6J0C5"/>
<organism evidence="2 3">
    <name type="scientific">Epilithonimonas hominis</name>
    <dbReference type="NCBI Taxonomy" id="420404"/>
    <lineage>
        <taxon>Bacteria</taxon>
        <taxon>Pseudomonadati</taxon>
        <taxon>Bacteroidota</taxon>
        <taxon>Flavobacteriia</taxon>
        <taxon>Flavobacteriales</taxon>
        <taxon>Weeksellaceae</taxon>
        <taxon>Chryseobacterium group</taxon>
        <taxon>Epilithonimonas</taxon>
    </lineage>
</organism>
<dbReference type="STRING" id="420404.SAMN05421793_11032"/>
<proteinExistence type="predicted"/>
<feature type="transmembrane region" description="Helical" evidence="1">
    <location>
        <begin position="79"/>
        <end position="98"/>
    </location>
</feature>
<evidence type="ECO:0000313" key="3">
    <source>
        <dbReference type="Proteomes" id="UP000198555"/>
    </source>
</evidence>
<feature type="transmembrane region" description="Helical" evidence="1">
    <location>
        <begin position="7"/>
        <end position="26"/>
    </location>
</feature>
<sequence length="140" mass="16031">MKNYYFTLLQQIIGIFYLLIFIIGYFTKTDVLVSLGGFGMLIFMTVMTMYEPSKLFKFLGFVISLGIIGYFFITIKKGIFVASAIFTFGQIFGLIHYLGQRNQIAKIMEENNISDKIGIREISGFVILIVVPYLISIFEK</sequence>